<evidence type="ECO:0000256" key="1">
    <source>
        <dbReference type="ARBA" id="ARBA00004477"/>
    </source>
</evidence>
<feature type="compositionally biased region" description="Basic residues" evidence="6">
    <location>
        <begin position="253"/>
        <end position="264"/>
    </location>
</feature>
<dbReference type="EMBL" id="OZ019897">
    <property type="protein sequence ID" value="CAK9225439.1"/>
    <property type="molecule type" value="Genomic_DNA"/>
</dbReference>
<name>A0ABP0UMF6_9BRYO</name>
<evidence type="ECO:0000256" key="2">
    <source>
        <dbReference type="ARBA" id="ARBA00022692"/>
    </source>
</evidence>
<gene>
    <name evidence="8" type="ORF">CSSPTR1EN2_LOCUS17553</name>
</gene>
<sequence length="264" mass="29313">MSSSKEHVARESLQQQDSAVDNKGLLLCSSLNIKALLATAAANESLPTVAPVLHHAVVKFLNADVVPYPIVRDLWLHLSPGYGVPFHQVLKGSSFVLQSPKPRERSKELQERLIKLQEIADQKAYKELVKDITQHDHDEERVYFSSYREQLGFGLHVLLIMFTGYIFGYTIFRSQFRNSPALHAAGGALGLVAGMFLETILFITRSSIVEKNAKAKARSKHKKKPVSVPVQEVPVEDISSFDVQTDSGPSLGARKRHGRTVTSD</sequence>
<reference evidence="8" key="1">
    <citation type="submission" date="2024-02" db="EMBL/GenBank/DDBJ databases">
        <authorList>
            <consortium name="ELIXIR-Norway"/>
            <consortium name="Elixir Norway"/>
        </authorList>
    </citation>
    <scope>NUCLEOTIDE SEQUENCE</scope>
</reference>
<evidence type="ECO:0000313" key="9">
    <source>
        <dbReference type="Proteomes" id="UP001497512"/>
    </source>
</evidence>
<evidence type="ECO:0000256" key="5">
    <source>
        <dbReference type="ARBA" id="ARBA00023136"/>
    </source>
</evidence>
<feature type="region of interest" description="Disordered" evidence="6">
    <location>
        <begin position="239"/>
        <end position="264"/>
    </location>
</feature>
<keyword evidence="3" id="KW-0256">Endoplasmic reticulum</keyword>
<dbReference type="InterPro" id="IPR021013">
    <property type="entry name" value="ATPase_Vma12"/>
</dbReference>
<evidence type="ECO:0000256" key="7">
    <source>
        <dbReference type="SAM" id="Phobius"/>
    </source>
</evidence>
<evidence type="ECO:0000256" key="4">
    <source>
        <dbReference type="ARBA" id="ARBA00022989"/>
    </source>
</evidence>
<dbReference type="PANTHER" id="PTHR31394:SF1">
    <property type="entry name" value="TRANSMEMBRANE PROTEIN 199"/>
    <property type="match status" value="1"/>
</dbReference>
<organism evidence="8 9">
    <name type="scientific">Sphagnum troendelagicum</name>
    <dbReference type="NCBI Taxonomy" id="128251"/>
    <lineage>
        <taxon>Eukaryota</taxon>
        <taxon>Viridiplantae</taxon>
        <taxon>Streptophyta</taxon>
        <taxon>Embryophyta</taxon>
        <taxon>Bryophyta</taxon>
        <taxon>Sphagnophytina</taxon>
        <taxon>Sphagnopsida</taxon>
        <taxon>Sphagnales</taxon>
        <taxon>Sphagnaceae</taxon>
        <taxon>Sphagnum</taxon>
    </lineage>
</organism>
<feature type="transmembrane region" description="Helical" evidence="7">
    <location>
        <begin position="151"/>
        <end position="172"/>
    </location>
</feature>
<evidence type="ECO:0000313" key="8">
    <source>
        <dbReference type="EMBL" id="CAK9225439.1"/>
    </source>
</evidence>
<evidence type="ECO:0000256" key="6">
    <source>
        <dbReference type="SAM" id="MobiDB-lite"/>
    </source>
</evidence>
<evidence type="ECO:0008006" key="10">
    <source>
        <dbReference type="Google" id="ProtNLM"/>
    </source>
</evidence>
<comment type="subcellular location">
    <subcellularLocation>
        <location evidence="1">Endoplasmic reticulum membrane</location>
        <topology evidence="1">Multi-pass membrane protein</topology>
    </subcellularLocation>
</comment>
<protein>
    <recommendedName>
        <fullName evidence="10">Endoplasmic reticulum-based factor for assembly of V-ATPase</fullName>
    </recommendedName>
</protein>
<accession>A0ABP0UMF6</accession>
<keyword evidence="5 7" id="KW-0472">Membrane</keyword>
<keyword evidence="2 7" id="KW-0812">Transmembrane</keyword>
<dbReference type="PANTHER" id="PTHR31394">
    <property type="entry name" value="TRANSMEMBRANE PROTEIN 199"/>
    <property type="match status" value="1"/>
</dbReference>
<dbReference type="Proteomes" id="UP001497512">
    <property type="component" value="Chromosome 5"/>
</dbReference>
<feature type="transmembrane region" description="Helical" evidence="7">
    <location>
        <begin position="184"/>
        <end position="204"/>
    </location>
</feature>
<evidence type="ECO:0000256" key="3">
    <source>
        <dbReference type="ARBA" id="ARBA00022824"/>
    </source>
</evidence>
<keyword evidence="4 7" id="KW-1133">Transmembrane helix</keyword>
<proteinExistence type="predicted"/>
<keyword evidence="9" id="KW-1185">Reference proteome</keyword>